<sequence>MLHSLRNRSPLLLRRTALRTYSTSEVVVNDPKAAQRTPPQNVSETNATPTSSEGSMDATLVEGVQEAEKMRTMQAPNRKGIWSRSQQPREKAMVGPRFEQSIMEDQPRPLAAIELIHKQPVRWRKERVVSCDGGGGPLGHPRIFINLDKPQINWCTYCGLPFANEHHRAHLEAQPTTTYPLAPTGHPAAVGEAQKVTDEPFAQR</sequence>
<protein>
    <submittedName>
        <fullName evidence="3">NADH-ubiquinone oxidoreductase</fullName>
    </submittedName>
</protein>
<feature type="region of interest" description="Disordered" evidence="1">
    <location>
        <begin position="29"/>
        <end position="57"/>
    </location>
</feature>
<dbReference type="OrthoDB" id="307899at2759"/>
<dbReference type="PANTHER" id="PTHR13156:SF0">
    <property type="entry name" value="NADH DEHYDROGENASE [UBIQUINONE] IRON-SULFUR PROTEIN 6, MITOCHONDRIAL"/>
    <property type="match status" value="1"/>
</dbReference>
<keyword evidence="4" id="KW-1185">Reference proteome</keyword>
<dbReference type="AlphaFoldDB" id="A0A9P4P5Y9"/>
<gene>
    <name evidence="3" type="ORF">EJ08DRAFT_602179</name>
</gene>
<dbReference type="GO" id="GO:0005739">
    <property type="term" value="C:mitochondrion"/>
    <property type="evidence" value="ECO:0007669"/>
    <property type="project" value="GOC"/>
</dbReference>
<accession>A0A9P4P5Y9</accession>
<dbReference type="InterPro" id="IPR019401">
    <property type="entry name" value="Znf_CHCC"/>
</dbReference>
<evidence type="ECO:0000313" key="3">
    <source>
        <dbReference type="EMBL" id="KAF2437189.1"/>
    </source>
</evidence>
<reference evidence="3" key="1">
    <citation type="journal article" date="2020" name="Stud. Mycol.">
        <title>101 Dothideomycetes genomes: a test case for predicting lifestyles and emergence of pathogens.</title>
        <authorList>
            <person name="Haridas S."/>
            <person name="Albert R."/>
            <person name="Binder M."/>
            <person name="Bloem J."/>
            <person name="Labutti K."/>
            <person name="Salamov A."/>
            <person name="Andreopoulos B."/>
            <person name="Baker S."/>
            <person name="Barry K."/>
            <person name="Bills G."/>
            <person name="Bluhm B."/>
            <person name="Cannon C."/>
            <person name="Castanera R."/>
            <person name="Culley D."/>
            <person name="Daum C."/>
            <person name="Ezra D."/>
            <person name="Gonzalez J."/>
            <person name="Henrissat B."/>
            <person name="Kuo A."/>
            <person name="Liang C."/>
            <person name="Lipzen A."/>
            <person name="Lutzoni F."/>
            <person name="Magnuson J."/>
            <person name="Mondo S."/>
            <person name="Nolan M."/>
            <person name="Ohm R."/>
            <person name="Pangilinan J."/>
            <person name="Park H.-J."/>
            <person name="Ramirez L."/>
            <person name="Alfaro M."/>
            <person name="Sun H."/>
            <person name="Tritt A."/>
            <person name="Yoshinaga Y."/>
            <person name="Zwiers L.-H."/>
            <person name="Turgeon B."/>
            <person name="Goodwin S."/>
            <person name="Spatafora J."/>
            <person name="Crous P."/>
            <person name="Grigoriev I."/>
        </authorList>
    </citation>
    <scope>NUCLEOTIDE SEQUENCE</scope>
    <source>
        <strain evidence="3">CBS 130266</strain>
    </source>
</reference>
<name>A0A9P4P5Y9_9PEZI</name>
<feature type="domain" description="Zinc finger CHCC-type" evidence="2">
    <location>
        <begin position="127"/>
        <end position="162"/>
    </location>
</feature>
<feature type="region of interest" description="Disordered" evidence="1">
    <location>
        <begin position="177"/>
        <end position="204"/>
    </location>
</feature>
<proteinExistence type="predicted"/>
<dbReference type="Proteomes" id="UP000800235">
    <property type="component" value="Unassembled WGS sequence"/>
</dbReference>
<dbReference type="EMBL" id="MU007009">
    <property type="protein sequence ID" value="KAF2437189.1"/>
    <property type="molecule type" value="Genomic_DNA"/>
</dbReference>
<evidence type="ECO:0000313" key="4">
    <source>
        <dbReference type="Proteomes" id="UP000800235"/>
    </source>
</evidence>
<dbReference type="FunFam" id="2.60.260.40:FF:000003">
    <property type="entry name" value="NADH dehydrogenase [ubiquinone] iron-sulfur protein 6, mitochondrial"/>
    <property type="match status" value="1"/>
</dbReference>
<comment type="caution">
    <text evidence="3">The sequence shown here is derived from an EMBL/GenBank/DDBJ whole genome shotgun (WGS) entry which is preliminary data.</text>
</comment>
<dbReference type="PANTHER" id="PTHR13156">
    <property type="entry name" value="NADH-UBIQUINONE OXIDOREDUCTASE 13 KD-A SUBUNIT"/>
    <property type="match status" value="1"/>
</dbReference>
<dbReference type="Pfam" id="PF10276">
    <property type="entry name" value="zf-CHCC"/>
    <property type="match status" value="1"/>
</dbReference>
<organism evidence="3 4">
    <name type="scientific">Tothia fuscella</name>
    <dbReference type="NCBI Taxonomy" id="1048955"/>
    <lineage>
        <taxon>Eukaryota</taxon>
        <taxon>Fungi</taxon>
        <taxon>Dikarya</taxon>
        <taxon>Ascomycota</taxon>
        <taxon>Pezizomycotina</taxon>
        <taxon>Dothideomycetes</taxon>
        <taxon>Pleosporomycetidae</taxon>
        <taxon>Venturiales</taxon>
        <taxon>Cylindrosympodiaceae</taxon>
        <taxon>Tothia</taxon>
    </lineage>
</organism>
<dbReference type="GO" id="GO:0006120">
    <property type="term" value="P:mitochondrial electron transport, NADH to ubiquinone"/>
    <property type="evidence" value="ECO:0007669"/>
    <property type="project" value="TreeGrafter"/>
</dbReference>
<evidence type="ECO:0000256" key="1">
    <source>
        <dbReference type="SAM" id="MobiDB-lite"/>
    </source>
</evidence>
<evidence type="ECO:0000259" key="2">
    <source>
        <dbReference type="Pfam" id="PF10276"/>
    </source>
</evidence>
<feature type="compositionally biased region" description="Polar residues" evidence="1">
    <location>
        <begin position="37"/>
        <end position="54"/>
    </location>
</feature>
<dbReference type="Gene3D" id="2.60.260.40">
    <property type="entry name" value="q5lls5 like domains"/>
    <property type="match status" value="1"/>
</dbReference>